<keyword evidence="3" id="KW-1185">Reference proteome</keyword>
<proteinExistence type="predicted"/>
<evidence type="ECO:0000313" key="3">
    <source>
        <dbReference type="Proteomes" id="UP000054018"/>
    </source>
</evidence>
<name>A0A0C9ZG22_9AGAM</name>
<dbReference type="InterPro" id="IPR036397">
    <property type="entry name" value="RNaseH_sf"/>
</dbReference>
<reference evidence="2 3" key="1">
    <citation type="submission" date="2014-04" db="EMBL/GenBank/DDBJ databases">
        <authorList>
            <consortium name="DOE Joint Genome Institute"/>
            <person name="Kuo A."/>
            <person name="Kohler A."/>
            <person name="Costa M.D."/>
            <person name="Nagy L.G."/>
            <person name="Floudas D."/>
            <person name="Copeland A."/>
            <person name="Barry K.W."/>
            <person name="Cichocki N."/>
            <person name="Veneault-Fourrey C."/>
            <person name="LaButti K."/>
            <person name="Lindquist E.A."/>
            <person name="Lipzen A."/>
            <person name="Lundell T."/>
            <person name="Morin E."/>
            <person name="Murat C."/>
            <person name="Sun H."/>
            <person name="Tunlid A."/>
            <person name="Henrissat B."/>
            <person name="Grigoriev I.V."/>
            <person name="Hibbett D.S."/>
            <person name="Martin F."/>
            <person name="Nordberg H.P."/>
            <person name="Cantor M.N."/>
            <person name="Hua S.X."/>
        </authorList>
    </citation>
    <scope>NUCLEOTIDE SEQUENCE [LARGE SCALE GENOMIC DNA]</scope>
    <source>
        <strain evidence="2 3">441</strain>
    </source>
</reference>
<dbReference type="STRING" id="765257.A0A0C9ZG22"/>
<dbReference type="Pfam" id="PF13358">
    <property type="entry name" value="DDE_3"/>
    <property type="match status" value="1"/>
</dbReference>
<feature type="non-terminal residue" evidence="2">
    <location>
        <position position="1"/>
    </location>
</feature>
<accession>A0A0C9ZG22</accession>
<dbReference type="PANTHER" id="PTHR46564">
    <property type="entry name" value="TRANSPOSASE"/>
    <property type="match status" value="1"/>
</dbReference>
<reference evidence="3" key="2">
    <citation type="submission" date="2015-01" db="EMBL/GenBank/DDBJ databases">
        <title>Evolutionary Origins and Diversification of the Mycorrhizal Mutualists.</title>
        <authorList>
            <consortium name="DOE Joint Genome Institute"/>
            <consortium name="Mycorrhizal Genomics Consortium"/>
            <person name="Kohler A."/>
            <person name="Kuo A."/>
            <person name="Nagy L.G."/>
            <person name="Floudas D."/>
            <person name="Copeland A."/>
            <person name="Barry K.W."/>
            <person name="Cichocki N."/>
            <person name="Veneault-Fourrey C."/>
            <person name="LaButti K."/>
            <person name="Lindquist E.A."/>
            <person name="Lipzen A."/>
            <person name="Lundell T."/>
            <person name="Morin E."/>
            <person name="Murat C."/>
            <person name="Riley R."/>
            <person name="Ohm R."/>
            <person name="Sun H."/>
            <person name="Tunlid A."/>
            <person name="Henrissat B."/>
            <person name="Grigoriev I.V."/>
            <person name="Hibbett D.S."/>
            <person name="Martin F."/>
        </authorList>
    </citation>
    <scope>NUCLEOTIDE SEQUENCE [LARGE SCALE GENOMIC DNA]</scope>
    <source>
        <strain evidence="3">441</strain>
    </source>
</reference>
<sequence length="128" mass="14534">ITRVSAERSAVKRIEYLARIGAYRAEQLVFVDESSADRPTTYRGRAWSIRGAKAQRKAFFVLLPALSLQDGILHCSVIEGSFCAESFTRFIRQLLDNMQPFPAPNSVIVMDNCPIHKHPDIRELIESR</sequence>
<dbReference type="InterPro" id="IPR038717">
    <property type="entry name" value="Tc1-like_DDE_dom"/>
</dbReference>
<dbReference type="OrthoDB" id="2142724at2759"/>
<dbReference type="Gene3D" id="3.30.420.10">
    <property type="entry name" value="Ribonuclease H-like superfamily/Ribonuclease H"/>
    <property type="match status" value="1"/>
</dbReference>
<dbReference type="HOGENOM" id="CLU_056788_11_1_1"/>
<evidence type="ECO:0000259" key="1">
    <source>
        <dbReference type="Pfam" id="PF13358"/>
    </source>
</evidence>
<dbReference type="PANTHER" id="PTHR46564:SF1">
    <property type="entry name" value="TRANSPOSASE"/>
    <property type="match status" value="1"/>
</dbReference>
<evidence type="ECO:0000313" key="2">
    <source>
        <dbReference type="EMBL" id="KIK24914.1"/>
    </source>
</evidence>
<feature type="domain" description="Tc1-like transposase DDE" evidence="1">
    <location>
        <begin position="27"/>
        <end position="127"/>
    </location>
</feature>
<dbReference type="GO" id="GO:0003676">
    <property type="term" value="F:nucleic acid binding"/>
    <property type="evidence" value="ECO:0007669"/>
    <property type="project" value="InterPro"/>
</dbReference>
<dbReference type="AlphaFoldDB" id="A0A0C9ZG22"/>
<dbReference type="EMBL" id="KN833712">
    <property type="protein sequence ID" value="KIK24914.1"/>
    <property type="molecule type" value="Genomic_DNA"/>
</dbReference>
<gene>
    <name evidence="2" type="ORF">PISMIDRAFT_97722</name>
</gene>
<dbReference type="Proteomes" id="UP000054018">
    <property type="component" value="Unassembled WGS sequence"/>
</dbReference>
<protein>
    <recommendedName>
        <fullName evidence="1">Tc1-like transposase DDE domain-containing protein</fullName>
    </recommendedName>
</protein>
<organism evidence="2 3">
    <name type="scientific">Pisolithus microcarpus 441</name>
    <dbReference type="NCBI Taxonomy" id="765257"/>
    <lineage>
        <taxon>Eukaryota</taxon>
        <taxon>Fungi</taxon>
        <taxon>Dikarya</taxon>
        <taxon>Basidiomycota</taxon>
        <taxon>Agaricomycotina</taxon>
        <taxon>Agaricomycetes</taxon>
        <taxon>Agaricomycetidae</taxon>
        <taxon>Boletales</taxon>
        <taxon>Sclerodermatineae</taxon>
        <taxon>Pisolithaceae</taxon>
        <taxon>Pisolithus</taxon>
    </lineage>
</organism>